<dbReference type="GeneID" id="68295297"/>
<evidence type="ECO:0000256" key="1">
    <source>
        <dbReference type="SAM" id="MobiDB-lite"/>
    </source>
</evidence>
<dbReference type="Proteomes" id="UP000825890">
    <property type="component" value="Unassembled WGS sequence"/>
</dbReference>
<reference evidence="2 3" key="1">
    <citation type="submission" date="2021-01" db="EMBL/GenBank/DDBJ databases">
        <title>Cercospora kikuchii MAFF 305040 whole genome shotgun sequence.</title>
        <authorList>
            <person name="Kashiwa T."/>
            <person name="Suzuki T."/>
        </authorList>
    </citation>
    <scope>NUCLEOTIDE SEQUENCE [LARGE SCALE GENOMIC DNA]</scope>
    <source>
        <strain evidence="2 3">MAFF 305040</strain>
    </source>
</reference>
<protein>
    <submittedName>
        <fullName evidence="2">Uncharacterized protein</fullName>
    </submittedName>
</protein>
<gene>
    <name evidence="2" type="ORF">CKM354_000972200</name>
</gene>
<organism evidence="2 3">
    <name type="scientific">Cercospora kikuchii</name>
    <dbReference type="NCBI Taxonomy" id="84275"/>
    <lineage>
        <taxon>Eukaryota</taxon>
        <taxon>Fungi</taxon>
        <taxon>Dikarya</taxon>
        <taxon>Ascomycota</taxon>
        <taxon>Pezizomycotina</taxon>
        <taxon>Dothideomycetes</taxon>
        <taxon>Dothideomycetidae</taxon>
        <taxon>Mycosphaerellales</taxon>
        <taxon>Mycosphaerellaceae</taxon>
        <taxon>Cercospora</taxon>
    </lineage>
</organism>
<dbReference type="RefSeq" id="XP_044661089.1">
    <property type="nucleotide sequence ID" value="XM_044805154.1"/>
</dbReference>
<name>A0A9P3CNU7_9PEZI</name>
<evidence type="ECO:0000313" key="3">
    <source>
        <dbReference type="Proteomes" id="UP000825890"/>
    </source>
</evidence>
<comment type="caution">
    <text evidence="2">The sequence shown here is derived from an EMBL/GenBank/DDBJ whole genome shotgun (WGS) entry which is preliminary data.</text>
</comment>
<sequence>MQIDAQERSSLISNVGQWRDMLCADPRDRLYALLGLIDWTKSECEPIVPDYSKSAWDIAVDLAEPLGLIQIQACLRAFQLDAHHVDMLAAVRKQRDLLGQEKAGRAVPSSTQLIKDTALSDFEDFSLVHCARLYLSEDGKLSARVRRSEAYFDVASPKKFLEFARSADERTEVLSQIKDFTLVYARGALAGLLCAGAKSGDILIPIGSTSRCVCLVVRPQTSGEELCDVIGQGFLMNYYCLDPHDNKPGCECYSTLKSNRKIFLANPTIRLTAEEALVLIGQDFEEGTGRTNKYNARARMLRLVTPPVAQPFGVVNLLTRAASWGSDSIDLEELSDNWIDESSSEDTSDHTDQSESDESSDEGHIGD</sequence>
<feature type="region of interest" description="Disordered" evidence="1">
    <location>
        <begin position="335"/>
        <end position="367"/>
    </location>
</feature>
<dbReference type="EMBL" id="BOLY01000006">
    <property type="protein sequence ID" value="GIZ46602.1"/>
    <property type="molecule type" value="Genomic_DNA"/>
</dbReference>
<keyword evidence="3" id="KW-1185">Reference proteome</keyword>
<proteinExistence type="predicted"/>
<dbReference type="OrthoDB" id="3695432at2759"/>
<dbReference type="AlphaFoldDB" id="A0A9P3CNU7"/>
<accession>A0A9P3CNU7</accession>
<feature type="compositionally biased region" description="Acidic residues" evidence="1">
    <location>
        <begin position="335"/>
        <end position="346"/>
    </location>
</feature>
<evidence type="ECO:0000313" key="2">
    <source>
        <dbReference type="EMBL" id="GIZ46602.1"/>
    </source>
</evidence>